<gene>
    <name evidence="1" type="ORF">MOST_07980</name>
</gene>
<protein>
    <submittedName>
        <fullName evidence="1">Uncharacterized protein</fullName>
    </submittedName>
</protein>
<evidence type="ECO:0000313" key="1">
    <source>
        <dbReference type="EMBL" id="PRR75615.1"/>
    </source>
</evidence>
<accession>A0A9X7J4D6</accession>
<dbReference type="EMBL" id="PVXL01000025">
    <property type="protein sequence ID" value="PRR75615.1"/>
    <property type="molecule type" value="Genomic_DNA"/>
</dbReference>
<reference evidence="1 2" key="1">
    <citation type="submission" date="2018-03" db="EMBL/GenBank/DDBJ databases">
        <title>Genome sequence of Moorella stamsii DSM 26217.</title>
        <authorList>
            <person name="Poehlein A."/>
            <person name="Daniel R."/>
        </authorList>
    </citation>
    <scope>NUCLEOTIDE SEQUENCE [LARGE SCALE GENOMIC DNA]</scope>
    <source>
        <strain evidence="2">DSM 26217</strain>
    </source>
</reference>
<dbReference type="AlphaFoldDB" id="A0A9X7J4D6"/>
<comment type="caution">
    <text evidence="1">The sequence shown here is derived from an EMBL/GenBank/DDBJ whole genome shotgun (WGS) entry which is preliminary data.</text>
</comment>
<proteinExistence type="predicted"/>
<dbReference type="Proteomes" id="UP000239430">
    <property type="component" value="Unassembled WGS sequence"/>
</dbReference>
<evidence type="ECO:0000313" key="2">
    <source>
        <dbReference type="Proteomes" id="UP000239430"/>
    </source>
</evidence>
<keyword evidence="2" id="KW-1185">Reference proteome</keyword>
<name>A0A9X7J4D6_9FIRM</name>
<sequence>MNRLSCKREPETVYLLLCFTVHASARVLGPGGQVVLVQPADGDNWINLQGTDGLGHVKDILVGSRWFHPAVGAQPVNGLSVCIGPRLRASCQEIGTIISYFLFLAIKRSPFSRRC</sequence>
<organism evidence="1 2">
    <name type="scientific">Neomoorella stamsii</name>
    <dbReference type="NCBI Taxonomy" id="1266720"/>
    <lineage>
        <taxon>Bacteria</taxon>
        <taxon>Bacillati</taxon>
        <taxon>Bacillota</taxon>
        <taxon>Clostridia</taxon>
        <taxon>Neomoorellales</taxon>
        <taxon>Neomoorellaceae</taxon>
        <taxon>Neomoorella</taxon>
    </lineage>
</organism>